<comment type="catalytic activity">
    <reaction evidence="4">
        <text>[protein]-peptidylproline (omega=180) = [protein]-peptidylproline (omega=0)</text>
        <dbReference type="Rhea" id="RHEA:16237"/>
        <dbReference type="Rhea" id="RHEA-COMP:10747"/>
        <dbReference type="Rhea" id="RHEA-COMP:10748"/>
        <dbReference type="ChEBI" id="CHEBI:83833"/>
        <dbReference type="ChEBI" id="CHEBI:83834"/>
        <dbReference type="EC" id="5.2.1.8"/>
    </reaction>
</comment>
<comment type="function">
    <text evidence="4">PPIases accelerate the folding of proteins. It catalyzes the cis-trans isomerization of proline imidic peptide bonds in oligopeptides.</text>
</comment>
<keyword evidence="4" id="KW-0732">Signal</keyword>
<comment type="similarity">
    <text evidence="1 4">Belongs to the cyclophilin-type PPIase family.</text>
</comment>
<feature type="domain" description="PPIase cyclophilin-type" evidence="5">
    <location>
        <begin position="54"/>
        <end position="206"/>
    </location>
</feature>
<dbReference type="CDD" id="cd00317">
    <property type="entry name" value="cyclophilin"/>
    <property type="match status" value="1"/>
</dbReference>
<reference evidence="6 7" key="1">
    <citation type="journal article" date="2010" name="J. Bacteriol.">
        <title>Genome sequences of Oceanicola granulosus HTCC2516(T) and Oceanicola batsensis HTCC2597(TDelta).</title>
        <authorList>
            <person name="Thrash J.C."/>
            <person name="Cho J.C."/>
            <person name="Vergin K.L."/>
            <person name="Giovannoni S.J."/>
        </authorList>
    </citation>
    <scope>NUCLEOTIDE SEQUENCE [LARGE SCALE GENOMIC DNA]</scope>
    <source>
        <strain evidence="7">ATCC BAA-861 / DSM 15982 / KCTC 12143 / HTCC2516</strain>
    </source>
</reference>
<dbReference type="InterPro" id="IPR020892">
    <property type="entry name" value="Cyclophilin-type_PPIase_CS"/>
</dbReference>
<dbReference type="SUPFAM" id="SSF50891">
    <property type="entry name" value="Cyclophilin-like"/>
    <property type="match status" value="1"/>
</dbReference>
<dbReference type="GO" id="GO:0003755">
    <property type="term" value="F:peptidyl-prolyl cis-trans isomerase activity"/>
    <property type="evidence" value="ECO:0007669"/>
    <property type="project" value="UniProtKB-UniRule"/>
</dbReference>
<evidence type="ECO:0000256" key="1">
    <source>
        <dbReference type="ARBA" id="ARBA00007365"/>
    </source>
</evidence>
<accession>Q2CE81</accession>
<comment type="caution">
    <text evidence="6">The sequence shown here is derived from an EMBL/GenBank/DDBJ whole genome shotgun (WGS) entry which is preliminary data.</text>
</comment>
<dbReference type="Pfam" id="PF00160">
    <property type="entry name" value="Pro_isomerase"/>
    <property type="match status" value="1"/>
</dbReference>
<dbReference type="InterPro" id="IPR044666">
    <property type="entry name" value="Cyclophilin_A-like"/>
</dbReference>
<organism evidence="6 7">
    <name type="scientific">Oceanicola granulosus (strain ATCC BAA-861 / DSM 15982 / KCTC 12143 / HTCC2516)</name>
    <dbReference type="NCBI Taxonomy" id="314256"/>
    <lineage>
        <taxon>Bacteria</taxon>
        <taxon>Pseudomonadati</taxon>
        <taxon>Pseudomonadota</taxon>
        <taxon>Alphaproteobacteria</taxon>
        <taxon>Rhodobacterales</taxon>
        <taxon>Roseobacteraceae</taxon>
        <taxon>Oceanicola</taxon>
    </lineage>
</organism>
<evidence type="ECO:0000313" key="6">
    <source>
        <dbReference type="EMBL" id="EAR50979.1"/>
    </source>
</evidence>
<keyword evidence="3 4" id="KW-0413">Isomerase</keyword>
<evidence type="ECO:0000313" key="7">
    <source>
        <dbReference type="Proteomes" id="UP000003635"/>
    </source>
</evidence>
<dbReference type="InterPro" id="IPR029000">
    <property type="entry name" value="Cyclophilin-like_dom_sf"/>
</dbReference>
<feature type="signal peptide" evidence="4">
    <location>
        <begin position="1"/>
        <end position="28"/>
    </location>
</feature>
<dbReference type="InterPro" id="IPR002130">
    <property type="entry name" value="Cyclophilin-type_PPIase_dom"/>
</dbReference>
<dbReference type="AlphaFoldDB" id="Q2CE81"/>
<dbReference type="GO" id="GO:0006457">
    <property type="term" value="P:protein folding"/>
    <property type="evidence" value="ECO:0007669"/>
    <property type="project" value="InterPro"/>
</dbReference>
<dbReference type="EMBL" id="AAOT01000019">
    <property type="protein sequence ID" value="EAR50979.1"/>
    <property type="molecule type" value="Genomic_DNA"/>
</dbReference>
<dbReference type="Gene3D" id="2.40.100.10">
    <property type="entry name" value="Cyclophilin-like"/>
    <property type="match status" value="1"/>
</dbReference>
<dbReference type="STRING" id="314256.OG2516_03223"/>
<dbReference type="RefSeq" id="WP_007254174.1">
    <property type="nucleotide sequence ID" value="NZ_CH724107.1"/>
</dbReference>
<dbReference type="PANTHER" id="PTHR45625">
    <property type="entry name" value="PEPTIDYL-PROLYL CIS-TRANS ISOMERASE-RELATED"/>
    <property type="match status" value="1"/>
</dbReference>
<dbReference type="PANTHER" id="PTHR45625:SF4">
    <property type="entry name" value="PEPTIDYLPROLYL ISOMERASE DOMAIN AND WD REPEAT-CONTAINING PROTEIN 1"/>
    <property type="match status" value="1"/>
</dbReference>
<name>Q2CE81_OCEGH</name>
<protein>
    <recommendedName>
        <fullName evidence="4">Peptidyl-prolyl cis-trans isomerase</fullName>
        <shortName evidence="4">PPIase</shortName>
        <ecNumber evidence="4">5.2.1.8</ecNumber>
    </recommendedName>
</protein>
<dbReference type="PROSITE" id="PS50072">
    <property type="entry name" value="CSA_PPIASE_2"/>
    <property type="match status" value="1"/>
</dbReference>
<feature type="chain" id="PRO_5006528692" description="Peptidyl-prolyl cis-trans isomerase" evidence="4">
    <location>
        <begin position="29"/>
        <end position="219"/>
    </location>
</feature>
<keyword evidence="2 4" id="KW-0697">Rotamase</keyword>
<dbReference type="eggNOG" id="COG0652">
    <property type="taxonomic scope" value="Bacteria"/>
</dbReference>
<evidence type="ECO:0000256" key="4">
    <source>
        <dbReference type="RuleBase" id="RU363019"/>
    </source>
</evidence>
<dbReference type="HOGENOM" id="CLU_012062_16_6_5"/>
<sequence>MHRRGGLLAAGAAAAALALGWTLLPVGAQTDETAPAAPADATAGGGAAGAPGPYLVIQVAGEAEGEVVIDLNEEAAPKHAARLQALAENGAYDGVVFHRVIEGFMAQTGDVEYGKTGANIARAGTGGSHLPDLEAEFSDIAFERGVVGMARSNNPDSANSQFFIMFGPAGHLNGQYTVVGEVVEGMDVVDAIKLGTGGNGAIVGAPDVMEDVEVRAAEE</sequence>
<dbReference type="PRINTS" id="PR00153">
    <property type="entry name" value="CSAPPISMRASE"/>
</dbReference>
<keyword evidence="7" id="KW-1185">Reference proteome</keyword>
<evidence type="ECO:0000256" key="2">
    <source>
        <dbReference type="ARBA" id="ARBA00023110"/>
    </source>
</evidence>
<dbReference type="OrthoDB" id="9807797at2"/>
<evidence type="ECO:0000256" key="3">
    <source>
        <dbReference type="ARBA" id="ARBA00023235"/>
    </source>
</evidence>
<dbReference type="Proteomes" id="UP000003635">
    <property type="component" value="Unassembled WGS sequence"/>
</dbReference>
<gene>
    <name evidence="6" type="ORF">OG2516_03223</name>
</gene>
<dbReference type="EC" id="5.2.1.8" evidence="4"/>
<proteinExistence type="inferred from homology"/>
<evidence type="ECO:0000259" key="5">
    <source>
        <dbReference type="PROSITE" id="PS50072"/>
    </source>
</evidence>
<dbReference type="PROSITE" id="PS00170">
    <property type="entry name" value="CSA_PPIASE_1"/>
    <property type="match status" value="1"/>
</dbReference>